<organism evidence="2">
    <name type="scientific">Fonticula alba</name>
    <name type="common">Slime mold</name>
    <dbReference type="NCBI Taxonomy" id="691883"/>
    <lineage>
        <taxon>Eukaryota</taxon>
        <taxon>Rotosphaerida</taxon>
        <taxon>Fonticulaceae</taxon>
        <taxon>Fonticula</taxon>
    </lineage>
</organism>
<accession>A0A058Z8A1</accession>
<dbReference type="GeneID" id="20527583"/>
<dbReference type="RefSeq" id="XP_009495025.1">
    <property type="nucleotide sequence ID" value="XM_009496750.1"/>
</dbReference>
<proteinExistence type="predicted"/>
<evidence type="ECO:0000313" key="3">
    <source>
        <dbReference type="Proteomes" id="UP000030693"/>
    </source>
</evidence>
<dbReference type="Gene3D" id="3.40.50.10090">
    <property type="match status" value="2"/>
</dbReference>
<dbReference type="SUPFAM" id="SSF69618">
    <property type="entry name" value="HemD-like"/>
    <property type="match status" value="1"/>
</dbReference>
<dbReference type="GO" id="GO:0006782">
    <property type="term" value="P:protoporphyrinogen IX biosynthetic process"/>
    <property type="evidence" value="ECO:0007669"/>
    <property type="project" value="UniProtKB-UniPathway"/>
</dbReference>
<dbReference type="InterPro" id="IPR036108">
    <property type="entry name" value="4pyrrol_syn_uPrphyn_synt_sf"/>
</dbReference>
<dbReference type="AlphaFoldDB" id="A0A058Z8A1"/>
<dbReference type="PANTHER" id="PTHR12390">
    <property type="entry name" value="UROPORPHYRINOGEN III SYNTHASE"/>
    <property type="match status" value="1"/>
</dbReference>
<gene>
    <name evidence="2" type="ORF">H696_02858</name>
</gene>
<dbReference type="STRING" id="691883.A0A058Z8A1"/>
<dbReference type="GO" id="GO:0004852">
    <property type="term" value="F:uroporphyrinogen-III synthase activity"/>
    <property type="evidence" value="ECO:0007669"/>
    <property type="project" value="InterPro"/>
</dbReference>
<sequence>MTDTVVFLRHPDESQGYLAALGAGPLAVAEHRCIPLLRYRYLDEAIDRLSESILSLAGKGPGPSAIILTSIHSVTAVKQALDRLRARLSPEEMTSLLGRVARLPIFAVGPATGAAARRDLQDPLPGGALPPLQVLGEDSTTGGQLARVVISYVEQLADAPGEWTALFPCSSIRREELATKLARLPVTGSRGQQVVISLTEVRSYETTFDEQGGQALGQLLHERLASGPGGRLWLVFFSPSGVLFADPIIRPFASANDPGQALQLGSIGSTTTRELRERGFRVSSTATSPTPAGVAAALGQTFADLGSQ</sequence>
<dbReference type="PANTHER" id="PTHR12390:SF0">
    <property type="entry name" value="UROPORPHYRINOGEN-III SYNTHASE"/>
    <property type="match status" value="1"/>
</dbReference>
<dbReference type="Proteomes" id="UP000030693">
    <property type="component" value="Unassembled WGS sequence"/>
</dbReference>
<dbReference type="GO" id="GO:0005829">
    <property type="term" value="C:cytosol"/>
    <property type="evidence" value="ECO:0007669"/>
    <property type="project" value="TreeGrafter"/>
</dbReference>
<evidence type="ECO:0000259" key="1">
    <source>
        <dbReference type="Pfam" id="PF02602"/>
    </source>
</evidence>
<evidence type="ECO:0000313" key="2">
    <source>
        <dbReference type="EMBL" id="KCV70509.1"/>
    </source>
</evidence>
<reference evidence="2" key="1">
    <citation type="submission" date="2013-04" db="EMBL/GenBank/DDBJ databases">
        <title>The Genome Sequence of Fonticula alba ATCC 38817.</title>
        <authorList>
            <consortium name="The Broad Institute Genomics Platform"/>
            <person name="Russ C."/>
            <person name="Cuomo C."/>
            <person name="Burger G."/>
            <person name="Gray M.W."/>
            <person name="Holland P.W.H."/>
            <person name="King N."/>
            <person name="Lang F.B.F."/>
            <person name="Roger A.J."/>
            <person name="Ruiz-Trillo I."/>
            <person name="Brown M."/>
            <person name="Walker B."/>
            <person name="Young S."/>
            <person name="Zeng Q."/>
            <person name="Gargeya S."/>
            <person name="Fitzgerald M."/>
            <person name="Haas B."/>
            <person name="Abouelleil A."/>
            <person name="Allen A.W."/>
            <person name="Alvarado L."/>
            <person name="Arachchi H.M."/>
            <person name="Berlin A.M."/>
            <person name="Chapman S.B."/>
            <person name="Gainer-Dewar J."/>
            <person name="Goldberg J."/>
            <person name="Griggs A."/>
            <person name="Gujja S."/>
            <person name="Hansen M."/>
            <person name="Howarth C."/>
            <person name="Imamovic A."/>
            <person name="Ireland A."/>
            <person name="Larimer J."/>
            <person name="McCowan C."/>
            <person name="Murphy C."/>
            <person name="Pearson M."/>
            <person name="Poon T.W."/>
            <person name="Priest M."/>
            <person name="Roberts A."/>
            <person name="Saif S."/>
            <person name="Shea T."/>
            <person name="Sisk P."/>
            <person name="Sykes S."/>
            <person name="Wortman J."/>
            <person name="Nusbaum C."/>
            <person name="Birren B."/>
        </authorList>
    </citation>
    <scope>NUCLEOTIDE SEQUENCE [LARGE SCALE GENOMIC DNA]</scope>
    <source>
        <strain evidence="2">ATCC 38817</strain>
    </source>
</reference>
<dbReference type="CDD" id="cd06578">
    <property type="entry name" value="HemD"/>
    <property type="match status" value="1"/>
</dbReference>
<feature type="domain" description="Tetrapyrrole biosynthesis uroporphyrinogen III synthase" evidence="1">
    <location>
        <begin position="33"/>
        <end position="294"/>
    </location>
</feature>
<keyword evidence="3" id="KW-1185">Reference proteome</keyword>
<dbReference type="OrthoDB" id="5595751at2759"/>
<dbReference type="InterPro" id="IPR039793">
    <property type="entry name" value="UROS/Hem4"/>
</dbReference>
<dbReference type="Pfam" id="PF02602">
    <property type="entry name" value="HEM4"/>
    <property type="match status" value="1"/>
</dbReference>
<dbReference type="UniPathway" id="UPA00251">
    <property type="reaction ID" value="UER00320"/>
</dbReference>
<protein>
    <submittedName>
        <fullName evidence="2">Uroporphyrinogen-III synthase</fullName>
    </submittedName>
</protein>
<dbReference type="InterPro" id="IPR003754">
    <property type="entry name" value="4pyrrol_synth_uPrphyn_synth"/>
</dbReference>
<name>A0A058Z8A1_FONAL</name>
<dbReference type="GO" id="GO:0006780">
    <property type="term" value="P:uroporphyrinogen III biosynthetic process"/>
    <property type="evidence" value="ECO:0007669"/>
    <property type="project" value="InterPro"/>
</dbReference>
<dbReference type="EMBL" id="KB932204">
    <property type="protein sequence ID" value="KCV70509.1"/>
    <property type="molecule type" value="Genomic_DNA"/>
</dbReference>